<gene>
    <name evidence="2" type="ORF">RHGRI_005469</name>
</gene>
<keyword evidence="3" id="KW-1185">Reference proteome</keyword>
<feature type="region of interest" description="Disordered" evidence="1">
    <location>
        <begin position="66"/>
        <end position="96"/>
    </location>
</feature>
<name>A0AAV6LFP9_9ERIC</name>
<proteinExistence type="predicted"/>
<evidence type="ECO:0000256" key="1">
    <source>
        <dbReference type="SAM" id="MobiDB-lite"/>
    </source>
</evidence>
<dbReference type="Proteomes" id="UP000823749">
    <property type="component" value="Chromosome 2"/>
</dbReference>
<sequence>MGMMPRNSHQATYSGRPERVYGAACGRQYKTMEPSMCSRLCPELAFQTKRFRSGLSIARKLQFLSRQGAAPPWSSPRLPSEQSPMDHRRQSVSNLF</sequence>
<protein>
    <submittedName>
        <fullName evidence="2">Uncharacterized protein</fullName>
    </submittedName>
</protein>
<organism evidence="2 3">
    <name type="scientific">Rhododendron griersonianum</name>
    <dbReference type="NCBI Taxonomy" id="479676"/>
    <lineage>
        <taxon>Eukaryota</taxon>
        <taxon>Viridiplantae</taxon>
        <taxon>Streptophyta</taxon>
        <taxon>Embryophyta</taxon>
        <taxon>Tracheophyta</taxon>
        <taxon>Spermatophyta</taxon>
        <taxon>Magnoliopsida</taxon>
        <taxon>eudicotyledons</taxon>
        <taxon>Gunneridae</taxon>
        <taxon>Pentapetalae</taxon>
        <taxon>asterids</taxon>
        <taxon>Ericales</taxon>
        <taxon>Ericaceae</taxon>
        <taxon>Ericoideae</taxon>
        <taxon>Rhodoreae</taxon>
        <taxon>Rhododendron</taxon>
    </lineage>
</organism>
<reference evidence="2" key="1">
    <citation type="submission" date="2020-08" db="EMBL/GenBank/DDBJ databases">
        <title>Plant Genome Project.</title>
        <authorList>
            <person name="Zhang R.-G."/>
        </authorList>
    </citation>
    <scope>NUCLEOTIDE SEQUENCE</scope>
    <source>
        <strain evidence="2">WSP0</strain>
        <tissue evidence="2">Leaf</tissue>
    </source>
</reference>
<accession>A0AAV6LFP9</accession>
<evidence type="ECO:0000313" key="2">
    <source>
        <dbReference type="EMBL" id="KAG5562752.1"/>
    </source>
</evidence>
<dbReference type="EMBL" id="JACTNZ010000002">
    <property type="protein sequence ID" value="KAG5562752.1"/>
    <property type="molecule type" value="Genomic_DNA"/>
</dbReference>
<evidence type="ECO:0000313" key="3">
    <source>
        <dbReference type="Proteomes" id="UP000823749"/>
    </source>
</evidence>
<dbReference type="AlphaFoldDB" id="A0AAV6LFP9"/>
<comment type="caution">
    <text evidence="2">The sequence shown here is derived from an EMBL/GenBank/DDBJ whole genome shotgun (WGS) entry which is preliminary data.</text>
</comment>